<reference evidence="8 9" key="1">
    <citation type="submission" date="2020-08" db="EMBL/GenBank/DDBJ databases">
        <title>Genomic Encyclopedia of Type Strains, Phase IV (KMG-IV): sequencing the most valuable type-strain genomes for metagenomic binning, comparative biology and taxonomic classification.</title>
        <authorList>
            <person name="Goeker M."/>
        </authorList>
    </citation>
    <scope>NUCLEOTIDE SEQUENCE [LARGE SCALE GENOMIC DNA]</scope>
    <source>
        <strain evidence="8 9">DSM 29781</strain>
    </source>
</reference>
<keyword evidence="3 5" id="KW-0949">S-adenosyl-L-methionine</keyword>
<feature type="region of interest" description="Disordered" evidence="6">
    <location>
        <begin position="1"/>
        <end position="48"/>
    </location>
</feature>
<feature type="binding site" evidence="5">
    <location>
        <position position="304"/>
    </location>
    <ligand>
        <name>S-adenosyl-L-methionine</name>
        <dbReference type="ChEBI" id="CHEBI:59789"/>
    </ligand>
</feature>
<evidence type="ECO:0000259" key="7">
    <source>
        <dbReference type="PROSITE" id="PS51686"/>
    </source>
</evidence>
<proteinExistence type="inferred from homology"/>
<name>A0A7W8HF04_9BURK</name>
<dbReference type="EMBL" id="JACHGB010000002">
    <property type="protein sequence ID" value="MBB5270849.1"/>
    <property type="molecule type" value="Genomic_DNA"/>
</dbReference>
<dbReference type="GO" id="GO:0008173">
    <property type="term" value="F:RNA methyltransferase activity"/>
    <property type="evidence" value="ECO:0007669"/>
    <property type="project" value="InterPro"/>
</dbReference>
<feature type="compositionally biased region" description="Gly residues" evidence="6">
    <location>
        <begin position="1"/>
        <end position="10"/>
    </location>
</feature>
<dbReference type="RefSeq" id="WP_183964606.1">
    <property type="nucleotide sequence ID" value="NZ_BAABEW010000010.1"/>
</dbReference>
<evidence type="ECO:0000256" key="6">
    <source>
        <dbReference type="SAM" id="MobiDB-lite"/>
    </source>
</evidence>
<feature type="active site" description="Nucleophile" evidence="5">
    <location>
        <position position="377"/>
    </location>
</feature>
<dbReference type="EC" id="2.1.1.176" evidence="8"/>
<dbReference type="InterPro" id="IPR001678">
    <property type="entry name" value="MeTrfase_RsmB-F_NOP2_dom"/>
</dbReference>
<comment type="similarity">
    <text evidence="5">Belongs to the class I-like SAM-binding methyltransferase superfamily. RsmB/NOP family.</text>
</comment>
<dbReference type="Gene3D" id="3.30.70.1170">
    <property type="entry name" value="Sun protein, domain 3"/>
    <property type="match status" value="1"/>
</dbReference>
<dbReference type="Proteomes" id="UP000532440">
    <property type="component" value="Unassembled WGS sequence"/>
</dbReference>
<evidence type="ECO:0000313" key="9">
    <source>
        <dbReference type="Proteomes" id="UP000532440"/>
    </source>
</evidence>
<protein>
    <submittedName>
        <fullName evidence="8">16S rRNA (Cytosine967-C5)-methyltransferase</fullName>
        <ecNumber evidence="8">2.1.1.176</ecNumber>
    </submittedName>
</protein>
<gene>
    <name evidence="8" type="ORF">HNQ70_000853</name>
</gene>
<feature type="binding site" evidence="5">
    <location>
        <position position="277"/>
    </location>
    <ligand>
        <name>S-adenosyl-L-methionine</name>
        <dbReference type="ChEBI" id="CHEBI:59789"/>
    </ligand>
</feature>
<dbReference type="InterPro" id="IPR029063">
    <property type="entry name" value="SAM-dependent_MTases_sf"/>
</dbReference>
<dbReference type="PRINTS" id="PR02008">
    <property type="entry name" value="RCMTFAMILY"/>
</dbReference>
<sequence>MSGATKGGARPGDRPGARGAGGGRGGPKPGGGRGGPQPGSGSGRGRREPAALPLAELALIEALRFRQPADLVLRRFFAEHREMGRRDRAEVAELVFDVLRNRRLYASLAQSAGGSLPARMLALSRERAQIRTAGLAPEIRLSLPDWLYERLAARMPKDELESLGASMLKPAPLDLRTNLLKGDRDTALASLRSEGIDCEPSALAPLGIRVAGKPALERTRAFNEGLVEVQDCGSQLIALLCAPRRGQTVVDFCAGAGGKTLALAALLRGTGQIFACDVSVGRLQRLRPRLARSGASNVQPYGIDNELDPKLERLAGRADVVLVDAPCSGTGTLRRNPDLKWRMDDAGVAELTARQGSILAAAARLVRPGGALVYATCSLLDEENDTVRRAFEAAHPGWTVEPAGAVLSRQGVPESAVPPDAECLELRPDRHDTDAFYAVRWRRPA</sequence>
<evidence type="ECO:0000256" key="1">
    <source>
        <dbReference type="ARBA" id="ARBA00022603"/>
    </source>
</evidence>
<keyword evidence="9" id="KW-1185">Reference proteome</keyword>
<dbReference type="InterPro" id="IPR054728">
    <property type="entry name" value="RsmB-like_ferredoxin"/>
</dbReference>
<keyword evidence="1 5" id="KW-0489">Methyltransferase</keyword>
<feature type="binding site" evidence="5">
    <location>
        <position position="324"/>
    </location>
    <ligand>
        <name>S-adenosyl-L-methionine</name>
        <dbReference type="ChEBI" id="CHEBI:59789"/>
    </ligand>
</feature>
<dbReference type="GO" id="GO:0001510">
    <property type="term" value="P:RNA methylation"/>
    <property type="evidence" value="ECO:0007669"/>
    <property type="project" value="InterPro"/>
</dbReference>
<evidence type="ECO:0000256" key="2">
    <source>
        <dbReference type="ARBA" id="ARBA00022679"/>
    </source>
</evidence>
<dbReference type="InterPro" id="IPR023267">
    <property type="entry name" value="RCMT"/>
</dbReference>
<dbReference type="PANTHER" id="PTHR22807">
    <property type="entry name" value="NOP2 YEAST -RELATED NOL1/NOP2/FMU SUN DOMAIN-CONTAINING"/>
    <property type="match status" value="1"/>
</dbReference>
<keyword evidence="2 5" id="KW-0808">Transferase</keyword>
<accession>A0A7W8HF04</accession>
<feature type="compositionally biased region" description="Gly residues" evidence="6">
    <location>
        <begin position="18"/>
        <end position="43"/>
    </location>
</feature>
<comment type="caution">
    <text evidence="8">The sequence shown here is derived from an EMBL/GenBank/DDBJ whole genome shotgun (WGS) entry which is preliminary data.</text>
</comment>
<comment type="caution">
    <text evidence="5">Lacks conserved residue(s) required for the propagation of feature annotation.</text>
</comment>
<dbReference type="InterPro" id="IPR049560">
    <property type="entry name" value="MeTrfase_RsmB-F_NOP2_cat"/>
</dbReference>
<evidence type="ECO:0000256" key="3">
    <source>
        <dbReference type="ARBA" id="ARBA00022691"/>
    </source>
</evidence>
<keyword evidence="4 5" id="KW-0694">RNA-binding</keyword>
<dbReference type="CDD" id="cd02440">
    <property type="entry name" value="AdoMet_MTases"/>
    <property type="match status" value="1"/>
</dbReference>
<dbReference type="AlphaFoldDB" id="A0A7W8HF04"/>
<evidence type="ECO:0000313" key="8">
    <source>
        <dbReference type="EMBL" id="MBB5270849.1"/>
    </source>
</evidence>
<dbReference type="PROSITE" id="PS51686">
    <property type="entry name" value="SAM_MT_RSMB_NOP"/>
    <property type="match status" value="1"/>
</dbReference>
<evidence type="ECO:0000256" key="4">
    <source>
        <dbReference type="ARBA" id="ARBA00022884"/>
    </source>
</evidence>
<evidence type="ECO:0000256" key="5">
    <source>
        <dbReference type="PROSITE-ProRule" id="PRU01023"/>
    </source>
</evidence>
<organism evidence="8 9">
    <name type="scientific">Quisquiliibacterium transsilvanicum</name>
    <dbReference type="NCBI Taxonomy" id="1549638"/>
    <lineage>
        <taxon>Bacteria</taxon>
        <taxon>Pseudomonadati</taxon>
        <taxon>Pseudomonadota</taxon>
        <taxon>Betaproteobacteria</taxon>
        <taxon>Burkholderiales</taxon>
        <taxon>Burkholderiaceae</taxon>
        <taxon>Quisquiliibacterium</taxon>
    </lineage>
</organism>
<dbReference type="Pfam" id="PF22458">
    <property type="entry name" value="RsmF-B_ferredox"/>
    <property type="match status" value="1"/>
</dbReference>
<dbReference type="SUPFAM" id="SSF53335">
    <property type="entry name" value="S-adenosyl-L-methionine-dependent methyltransferases"/>
    <property type="match status" value="1"/>
</dbReference>
<feature type="domain" description="SAM-dependent MTase RsmB/NOP-type" evidence="7">
    <location>
        <begin position="163"/>
        <end position="444"/>
    </location>
</feature>
<dbReference type="PANTHER" id="PTHR22807:SF53">
    <property type="entry name" value="RIBOSOMAL RNA SMALL SUBUNIT METHYLTRANSFERASE B-RELATED"/>
    <property type="match status" value="1"/>
</dbReference>
<dbReference type="GO" id="GO:0003723">
    <property type="term" value="F:RNA binding"/>
    <property type="evidence" value="ECO:0007669"/>
    <property type="project" value="UniProtKB-UniRule"/>
</dbReference>
<dbReference type="Gene3D" id="3.40.50.150">
    <property type="entry name" value="Vaccinia Virus protein VP39"/>
    <property type="match status" value="1"/>
</dbReference>
<dbReference type="Pfam" id="PF01189">
    <property type="entry name" value="Methyltr_RsmB-F"/>
    <property type="match status" value="1"/>
</dbReference>